<keyword evidence="3" id="KW-1185">Reference proteome</keyword>
<dbReference type="EMBL" id="JBANRG010000111">
    <property type="protein sequence ID" value="KAK7435152.1"/>
    <property type="molecule type" value="Genomic_DNA"/>
</dbReference>
<feature type="compositionally biased region" description="Acidic residues" evidence="1">
    <location>
        <begin position="180"/>
        <end position="196"/>
    </location>
</feature>
<protein>
    <submittedName>
        <fullName evidence="2">Uncharacterized protein</fullName>
    </submittedName>
</protein>
<comment type="caution">
    <text evidence="2">The sequence shown here is derived from an EMBL/GenBank/DDBJ whole genome shotgun (WGS) entry which is preliminary data.</text>
</comment>
<feature type="region of interest" description="Disordered" evidence="1">
    <location>
        <begin position="157"/>
        <end position="279"/>
    </location>
</feature>
<name>A0ABR1IPB4_9AGAR</name>
<evidence type="ECO:0000313" key="3">
    <source>
        <dbReference type="Proteomes" id="UP001498398"/>
    </source>
</evidence>
<reference evidence="2 3" key="1">
    <citation type="submission" date="2024-01" db="EMBL/GenBank/DDBJ databases">
        <title>A draft genome for the cacao thread blight pathogen Marasmiellus scandens.</title>
        <authorList>
            <person name="Baruah I.K."/>
            <person name="Leung J."/>
            <person name="Bukari Y."/>
            <person name="Amoako-Attah I."/>
            <person name="Meinhardt L.W."/>
            <person name="Bailey B.A."/>
            <person name="Cohen S.P."/>
        </authorList>
    </citation>
    <scope>NUCLEOTIDE SEQUENCE [LARGE SCALE GENOMIC DNA]</scope>
    <source>
        <strain evidence="2 3">GH-19</strain>
    </source>
</reference>
<accession>A0ABR1IPB4</accession>
<feature type="compositionally biased region" description="Polar residues" evidence="1">
    <location>
        <begin position="166"/>
        <end position="179"/>
    </location>
</feature>
<feature type="compositionally biased region" description="Low complexity" evidence="1">
    <location>
        <begin position="231"/>
        <end position="249"/>
    </location>
</feature>
<feature type="compositionally biased region" description="Polar residues" evidence="1">
    <location>
        <begin position="270"/>
        <end position="279"/>
    </location>
</feature>
<gene>
    <name evidence="2" type="ORF">VKT23_019844</name>
</gene>
<sequence length="361" mass="41036">MLLPSQRFVVLGLSNGNPSPGIYSTMQWRRGGFSVPLFPLAIQCSNAEQAELVYSSLQPWISEHFDPKKPHNIGLSELFASERFENVCEELNSTLSLFWVVRMGKVPGIYFDGTQAWQSVEGESQSIFRRAFGFRRFQEAVNAMAFNEKAPAGLLFDYDPHGKGDSSATQKAQVAMQSNEETEEPEPQASSPEDENQFPRPHTPTATRSWSEWSSRHTPTPQSSRRNTPHSTPTRSLNNNNTPRSNRTRNTPDTRFQRRQPSPESPLHSRINSPMPNVSVTVSPRIDIATQRSPEPPTLDIDWPSHYLKSHRYSKSEISAILSALSECENKREFVRRISRAGSELMDKNSAQFLWDMYEYL</sequence>
<dbReference type="Proteomes" id="UP001498398">
    <property type="component" value="Unassembled WGS sequence"/>
</dbReference>
<organism evidence="2 3">
    <name type="scientific">Marasmiellus scandens</name>
    <dbReference type="NCBI Taxonomy" id="2682957"/>
    <lineage>
        <taxon>Eukaryota</taxon>
        <taxon>Fungi</taxon>
        <taxon>Dikarya</taxon>
        <taxon>Basidiomycota</taxon>
        <taxon>Agaricomycotina</taxon>
        <taxon>Agaricomycetes</taxon>
        <taxon>Agaricomycetidae</taxon>
        <taxon>Agaricales</taxon>
        <taxon>Marasmiineae</taxon>
        <taxon>Omphalotaceae</taxon>
        <taxon>Marasmiellus</taxon>
    </lineage>
</organism>
<feature type="compositionally biased region" description="Polar residues" evidence="1">
    <location>
        <begin position="204"/>
        <end position="230"/>
    </location>
</feature>
<evidence type="ECO:0000256" key="1">
    <source>
        <dbReference type="SAM" id="MobiDB-lite"/>
    </source>
</evidence>
<evidence type="ECO:0000313" key="2">
    <source>
        <dbReference type="EMBL" id="KAK7435152.1"/>
    </source>
</evidence>
<proteinExistence type="predicted"/>